<name>A0A9N9E1Y7_9GLOM</name>
<dbReference type="EMBL" id="CAJVPY010006123">
    <property type="protein sequence ID" value="CAG8656637.1"/>
    <property type="molecule type" value="Genomic_DNA"/>
</dbReference>
<evidence type="ECO:0000313" key="2">
    <source>
        <dbReference type="Proteomes" id="UP000789405"/>
    </source>
</evidence>
<organism evidence="1 2">
    <name type="scientific">Dentiscutata erythropus</name>
    <dbReference type="NCBI Taxonomy" id="1348616"/>
    <lineage>
        <taxon>Eukaryota</taxon>
        <taxon>Fungi</taxon>
        <taxon>Fungi incertae sedis</taxon>
        <taxon>Mucoromycota</taxon>
        <taxon>Glomeromycotina</taxon>
        <taxon>Glomeromycetes</taxon>
        <taxon>Diversisporales</taxon>
        <taxon>Gigasporaceae</taxon>
        <taxon>Dentiscutata</taxon>
    </lineage>
</organism>
<keyword evidence="2" id="KW-1185">Reference proteome</keyword>
<accession>A0A9N9E1Y7</accession>
<sequence length="44" mass="5193">TFDILKCEVEPENSHPARDCNDESFFVELLKLRNKKTLEILNDK</sequence>
<reference evidence="1" key="1">
    <citation type="submission" date="2021-06" db="EMBL/GenBank/DDBJ databases">
        <authorList>
            <person name="Kallberg Y."/>
            <person name="Tangrot J."/>
            <person name="Rosling A."/>
        </authorList>
    </citation>
    <scope>NUCLEOTIDE SEQUENCE</scope>
    <source>
        <strain evidence="1">MA453B</strain>
    </source>
</reference>
<protein>
    <submittedName>
        <fullName evidence="1">7802_t:CDS:1</fullName>
    </submittedName>
</protein>
<evidence type="ECO:0000313" key="1">
    <source>
        <dbReference type="EMBL" id="CAG8656637.1"/>
    </source>
</evidence>
<comment type="caution">
    <text evidence="1">The sequence shown here is derived from an EMBL/GenBank/DDBJ whole genome shotgun (WGS) entry which is preliminary data.</text>
</comment>
<gene>
    <name evidence="1" type="ORF">DERYTH_LOCUS10481</name>
</gene>
<dbReference type="AlphaFoldDB" id="A0A9N9E1Y7"/>
<dbReference type="Proteomes" id="UP000789405">
    <property type="component" value="Unassembled WGS sequence"/>
</dbReference>
<proteinExistence type="predicted"/>
<feature type="non-terminal residue" evidence="1">
    <location>
        <position position="1"/>
    </location>
</feature>